<evidence type="ECO:0000313" key="4">
    <source>
        <dbReference type="Proteomes" id="UP000035909"/>
    </source>
</evidence>
<evidence type="ECO:0000313" key="3">
    <source>
        <dbReference type="EMBL" id="KLV04325.1"/>
    </source>
</evidence>
<dbReference type="SUPFAM" id="SSF55021">
    <property type="entry name" value="ACT-like"/>
    <property type="match status" value="2"/>
</dbReference>
<dbReference type="PIRSF" id="PIRSF028103">
    <property type="entry name" value="GcvR"/>
    <property type="match status" value="1"/>
</dbReference>
<dbReference type="EMBL" id="LDOU01000035">
    <property type="protein sequence ID" value="KLV04325.1"/>
    <property type="molecule type" value="Genomic_DNA"/>
</dbReference>
<dbReference type="Gene3D" id="3.30.70.260">
    <property type="match status" value="2"/>
</dbReference>
<dbReference type="OrthoDB" id="5814370at2"/>
<keyword evidence="1" id="KW-0804">Transcription</keyword>
<name>A0A0J1GXE3_9GAMM</name>
<comment type="subcellular location">
    <subcellularLocation>
        <location evidence="1">Cytoplasm</location>
    </subcellularLocation>
</comment>
<keyword evidence="4" id="KW-1185">Reference proteome</keyword>
<dbReference type="PATRIC" id="fig|320778.3.peg.5152"/>
<dbReference type="InterPro" id="IPR045865">
    <property type="entry name" value="ACT-like_dom_sf"/>
</dbReference>
<evidence type="ECO:0000256" key="1">
    <source>
        <dbReference type="PIRNR" id="PIRNR028103"/>
    </source>
</evidence>
<dbReference type="InterPro" id="IPR016867">
    <property type="entry name" value="GcvR"/>
</dbReference>
<dbReference type="GO" id="GO:0005737">
    <property type="term" value="C:cytoplasm"/>
    <property type="evidence" value="ECO:0007669"/>
    <property type="project" value="UniProtKB-SubCell"/>
</dbReference>
<protein>
    <recommendedName>
        <fullName evidence="1">Glycine cleavage system transcriptional repressor</fullName>
    </recommendedName>
</protein>
<evidence type="ECO:0000259" key="2">
    <source>
        <dbReference type="PROSITE" id="PS51671"/>
    </source>
</evidence>
<dbReference type="InterPro" id="IPR002912">
    <property type="entry name" value="ACT_dom"/>
</dbReference>
<keyword evidence="1" id="KW-0963">Cytoplasm</keyword>
<reference evidence="3 4" key="1">
    <citation type="submission" date="2015-05" db="EMBL/GenBank/DDBJ databases">
        <title>Photobacterium galathea sp. nov.</title>
        <authorList>
            <person name="Machado H."/>
            <person name="Gram L."/>
        </authorList>
    </citation>
    <scope>NUCLEOTIDE SEQUENCE [LARGE SCALE GENOMIC DNA]</scope>
    <source>
        <strain evidence="3 4">DSM 22954</strain>
    </source>
</reference>
<accession>A0A0J1GXE3</accession>
<dbReference type="RefSeq" id="WP_047887813.1">
    <property type="nucleotide sequence ID" value="NZ_CP071325.1"/>
</dbReference>
<dbReference type="AlphaFoldDB" id="A0A0J1GXE3"/>
<organism evidence="3 4">
    <name type="scientific">Photobacterium ganghwense</name>
    <dbReference type="NCBI Taxonomy" id="320778"/>
    <lineage>
        <taxon>Bacteria</taxon>
        <taxon>Pseudomonadati</taxon>
        <taxon>Pseudomonadota</taxon>
        <taxon>Gammaproteobacteria</taxon>
        <taxon>Vibrionales</taxon>
        <taxon>Vibrionaceae</taxon>
        <taxon>Photobacterium</taxon>
    </lineage>
</organism>
<dbReference type="PANTHER" id="PTHR34875">
    <property type="entry name" value="UPF0237 PROTEIN MJ1558"/>
    <property type="match status" value="1"/>
</dbReference>
<proteinExistence type="predicted"/>
<feature type="domain" description="ACT" evidence="2">
    <location>
        <begin position="90"/>
        <end position="170"/>
    </location>
</feature>
<dbReference type="PROSITE" id="PS51671">
    <property type="entry name" value="ACT"/>
    <property type="match status" value="1"/>
</dbReference>
<dbReference type="InterPro" id="IPR050990">
    <property type="entry name" value="UPF0237/GcvR_regulator"/>
</dbReference>
<keyword evidence="1" id="KW-0678">Repressor</keyword>
<gene>
    <name evidence="3" type="ORF">ABT57_24095</name>
</gene>
<dbReference type="PANTHER" id="PTHR34875:SF6">
    <property type="entry name" value="UPF0237 PROTEIN MJ1558"/>
    <property type="match status" value="1"/>
</dbReference>
<dbReference type="GO" id="GO:0006355">
    <property type="term" value="P:regulation of DNA-templated transcription"/>
    <property type="evidence" value="ECO:0007669"/>
    <property type="project" value="UniProtKB-UniRule"/>
</dbReference>
<dbReference type="Proteomes" id="UP000035909">
    <property type="component" value="Unassembled WGS sequence"/>
</dbReference>
<sequence length="170" mass="18666">MNTLLTVTLAGEDHPQLINTLAAKTHELGGKWLVSKINRLDNQVVGILKIDLPTEAVPALKQAFASQSTLDVRVIEALTAQAQIKTDHVMMKVESADRPGLVHDLTHILDNIGIGIVKMENHRIGVQDIGKTLFFAELHLDVPVDIDTEQLVEALQQVEEGMRVSILENA</sequence>
<comment type="caution">
    <text evidence="3">The sequence shown here is derived from an EMBL/GenBank/DDBJ whole genome shotgun (WGS) entry which is preliminary data.</text>
</comment>
<dbReference type="STRING" id="320778.ABT57_24095"/>